<evidence type="ECO:0000256" key="5">
    <source>
        <dbReference type="ARBA" id="ARBA00023136"/>
    </source>
</evidence>
<dbReference type="GO" id="GO:0005886">
    <property type="term" value="C:plasma membrane"/>
    <property type="evidence" value="ECO:0007669"/>
    <property type="project" value="UniProtKB-SubCell"/>
</dbReference>
<feature type="transmembrane region" description="Helical" evidence="6">
    <location>
        <begin position="365"/>
        <end position="388"/>
    </location>
</feature>
<evidence type="ECO:0000313" key="8">
    <source>
        <dbReference type="Proteomes" id="UP000249720"/>
    </source>
</evidence>
<feature type="transmembrane region" description="Helical" evidence="6">
    <location>
        <begin position="179"/>
        <end position="200"/>
    </location>
</feature>
<evidence type="ECO:0000256" key="3">
    <source>
        <dbReference type="ARBA" id="ARBA00022692"/>
    </source>
</evidence>
<dbReference type="PANTHER" id="PTHR30250">
    <property type="entry name" value="PST FAMILY PREDICTED COLANIC ACID TRANSPORTER"/>
    <property type="match status" value="1"/>
</dbReference>
<gene>
    <name evidence="7" type="ORF">LX80_02581</name>
</gene>
<feature type="transmembrane region" description="Helical" evidence="6">
    <location>
        <begin position="125"/>
        <end position="142"/>
    </location>
</feature>
<comment type="subcellular location">
    <subcellularLocation>
        <location evidence="1">Cell membrane</location>
        <topology evidence="1">Multi-pass membrane protein</topology>
    </subcellularLocation>
</comment>
<dbReference type="AlphaFoldDB" id="A0A2W7TBH1"/>
<feature type="transmembrane region" description="Helical" evidence="6">
    <location>
        <begin position="257"/>
        <end position="277"/>
    </location>
</feature>
<comment type="caution">
    <text evidence="7">The sequence shown here is derived from an EMBL/GenBank/DDBJ whole genome shotgun (WGS) entry which is preliminary data.</text>
</comment>
<sequence length="431" mass="48625">MTVITRLLKKNIFKDFLSVSFIQGLNYLVPLLLMPYVVRRLGPEYFGLASFSQSFVLYFTLIVNYGFDLSATREVAKATGNVKRQGQIFNEILQVKTFLFVISSILFLIVMALTPKLKEHAQLHIVSYLINIGAVLFPMWFFQGINQLKMATIFNFSAKVLMALLVILFVHNASDYVNYNGALSLAQILLGISSFIYVYKKYTIKLYWIGWLKIRVILKQGFSLFLSMIVINFYTTTNIVLLGFLSNNTATGYFAGTAKVIAVVMTVMLMPLSYILYPKIAHTLHHDKEAGIELLQKTIWIAFGIGLIMSLGVLIFSKWIIIILFGQSFLPAQTTLIIMSALPFLIALSNAFGIQGMLNFKMDKAFLKITSLGAILCVVVNLFVIPIYNQNGAAFAWLFTECFITGAAIFYIKKVLPTIFDFKILKNLIHV</sequence>
<keyword evidence="5 6" id="KW-0472">Membrane</keyword>
<keyword evidence="4 6" id="KW-1133">Transmembrane helix</keyword>
<evidence type="ECO:0000256" key="2">
    <source>
        <dbReference type="ARBA" id="ARBA00022475"/>
    </source>
</evidence>
<dbReference type="PANTHER" id="PTHR30250:SF11">
    <property type="entry name" value="O-ANTIGEN TRANSPORTER-RELATED"/>
    <property type="match status" value="1"/>
</dbReference>
<reference evidence="7 8" key="1">
    <citation type="submission" date="2018-06" db="EMBL/GenBank/DDBJ databases">
        <title>Genomic Encyclopedia of Archaeal and Bacterial Type Strains, Phase II (KMG-II): from individual species to whole genera.</title>
        <authorList>
            <person name="Goeker M."/>
        </authorList>
    </citation>
    <scope>NUCLEOTIDE SEQUENCE [LARGE SCALE GENOMIC DNA]</scope>
    <source>
        <strain evidence="7 8">DSM 23241</strain>
    </source>
</reference>
<evidence type="ECO:0000256" key="4">
    <source>
        <dbReference type="ARBA" id="ARBA00022989"/>
    </source>
</evidence>
<evidence type="ECO:0000313" key="7">
    <source>
        <dbReference type="EMBL" id="PZX60562.1"/>
    </source>
</evidence>
<proteinExistence type="predicted"/>
<feature type="transmembrane region" description="Helical" evidence="6">
    <location>
        <begin position="298"/>
        <end position="326"/>
    </location>
</feature>
<dbReference type="Proteomes" id="UP000249720">
    <property type="component" value="Unassembled WGS sequence"/>
</dbReference>
<feature type="transmembrane region" description="Helical" evidence="6">
    <location>
        <begin position="221"/>
        <end position="245"/>
    </location>
</feature>
<dbReference type="RefSeq" id="WP_111297071.1">
    <property type="nucleotide sequence ID" value="NZ_QKZV01000010.1"/>
</dbReference>
<keyword evidence="8" id="KW-1185">Reference proteome</keyword>
<dbReference type="InterPro" id="IPR002797">
    <property type="entry name" value="Polysacc_synth"/>
</dbReference>
<feature type="transmembrane region" description="Helical" evidence="6">
    <location>
        <begin position="394"/>
        <end position="412"/>
    </location>
</feature>
<feature type="transmembrane region" description="Helical" evidence="6">
    <location>
        <begin position="154"/>
        <end position="173"/>
    </location>
</feature>
<dbReference type="OrthoDB" id="9815702at2"/>
<name>A0A2W7TBH1_9BACT</name>
<feature type="transmembrane region" description="Helical" evidence="6">
    <location>
        <begin position="332"/>
        <end position="353"/>
    </location>
</feature>
<feature type="transmembrane region" description="Helical" evidence="6">
    <location>
        <begin position="45"/>
        <end position="67"/>
    </location>
</feature>
<dbReference type="EMBL" id="QKZV01000010">
    <property type="protein sequence ID" value="PZX60562.1"/>
    <property type="molecule type" value="Genomic_DNA"/>
</dbReference>
<feature type="transmembrane region" description="Helical" evidence="6">
    <location>
        <begin position="88"/>
        <end position="113"/>
    </location>
</feature>
<keyword evidence="2" id="KW-1003">Cell membrane</keyword>
<dbReference type="Pfam" id="PF01943">
    <property type="entry name" value="Polysacc_synt"/>
    <property type="match status" value="1"/>
</dbReference>
<accession>A0A2W7TBH1</accession>
<organism evidence="7 8">
    <name type="scientific">Hydrotalea sandarakina</name>
    <dbReference type="NCBI Taxonomy" id="1004304"/>
    <lineage>
        <taxon>Bacteria</taxon>
        <taxon>Pseudomonadati</taxon>
        <taxon>Bacteroidota</taxon>
        <taxon>Chitinophagia</taxon>
        <taxon>Chitinophagales</taxon>
        <taxon>Chitinophagaceae</taxon>
        <taxon>Hydrotalea</taxon>
    </lineage>
</organism>
<feature type="transmembrane region" description="Helical" evidence="6">
    <location>
        <begin position="12"/>
        <end position="33"/>
    </location>
</feature>
<keyword evidence="3 6" id="KW-0812">Transmembrane</keyword>
<evidence type="ECO:0000256" key="1">
    <source>
        <dbReference type="ARBA" id="ARBA00004651"/>
    </source>
</evidence>
<dbReference type="CDD" id="cd13128">
    <property type="entry name" value="MATE_Wzx_like"/>
    <property type="match status" value="1"/>
</dbReference>
<protein>
    <submittedName>
        <fullName evidence="7">PST family polysaccharide transporter</fullName>
    </submittedName>
</protein>
<evidence type="ECO:0000256" key="6">
    <source>
        <dbReference type="SAM" id="Phobius"/>
    </source>
</evidence>
<dbReference type="InterPro" id="IPR050833">
    <property type="entry name" value="Poly_Biosynth_Transport"/>
</dbReference>